<evidence type="ECO:0000256" key="1">
    <source>
        <dbReference type="SAM" id="MobiDB-lite"/>
    </source>
</evidence>
<gene>
    <name evidence="2" type="ORF">ASZ90_001760</name>
</gene>
<feature type="compositionally biased region" description="Basic and acidic residues" evidence="1">
    <location>
        <begin position="433"/>
        <end position="444"/>
    </location>
</feature>
<feature type="region of interest" description="Disordered" evidence="1">
    <location>
        <begin position="395"/>
        <end position="444"/>
    </location>
</feature>
<dbReference type="EMBL" id="LNQE01000225">
    <property type="protein sequence ID" value="KUG28370.1"/>
    <property type="molecule type" value="Genomic_DNA"/>
</dbReference>
<proteinExistence type="predicted"/>
<dbReference type="AlphaFoldDB" id="A0A0W8G5Q9"/>
<protein>
    <submittedName>
        <fullName evidence="2">Uncharacterized protein</fullName>
    </submittedName>
</protein>
<feature type="compositionally biased region" description="Basic and acidic residues" evidence="1">
    <location>
        <begin position="403"/>
        <end position="422"/>
    </location>
</feature>
<organism evidence="2">
    <name type="scientific">hydrocarbon metagenome</name>
    <dbReference type="NCBI Taxonomy" id="938273"/>
    <lineage>
        <taxon>unclassified sequences</taxon>
        <taxon>metagenomes</taxon>
        <taxon>ecological metagenomes</taxon>
    </lineage>
</organism>
<reference evidence="2" key="1">
    <citation type="journal article" date="2015" name="Proc. Natl. Acad. Sci. U.S.A.">
        <title>Networks of energetic and metabolic interactions define dynamics in microbial communities.</title>
        <authorList>
            <person name="Embree M."/>
            <person name="Liu J.K."/>
            <person name="Al-Bassam M.M."/>
            <person name="Zengler K."/>
        </authorList>
    </citation>
    <scope>NUCLEOTIDE SEQUENCE</scope>
</reference>
<name>A0A0W8G5Q9_9ZZZZ</name>
<sequence length="444" mass="47278">MFSRGRGLGRRSAAILELGQKPGLLARSAGRNAYGRARRQGVGNLGVVFAQRRHGDARAPGDVPPRFPGLGQIGLVAGRGVGFGIFQKGHGQFILGLGHIDRAFPSRRADLAAETGVGVVELLPVHADGLGHGQKVRAARHRNFLHGRPGLPVDRPEAQGIQVLENFQNRQEFGDVVTRLLFEQGGVFGQIEKVLLAALGHGPGDLALPGVVGGQGQVPVPEHLVEHGEILGGGHRGLVGIAAFVLPPVHGQAEPFGGHGHELPHAARPGMGIGHGVVAGFDKRKHHEVGRQIEAGHDRPDIGQMRFGPHQPAFHGAAFLHGEILEKHLDFLGLTHVQVELYLAAGGQGAFFLLGQGAAALDVFENFRIPQLGLEVGPHVVVFLVRLAFSTAAGGNEKQQTQKKGEISRHASSEIRPRHGDGAWEQAAPRPGRAPEKCRYFQDN</sequence>
<accession>A0A0W8G5Q9</accession>
<comment type="caution">
    <text evidence="2">The sequence shown here is derived from an EMBL/GenBank/DDBJ whole genome shotgun (WGS) entry which is preliminary data.</text>
</comment>
<evidence type="ECO:0000313" key="2">
    <source>
        <dbReference type="EMBL" id="KUG28370.1"/>
    </source>
</evidence>